<dbReference type="InterPro" id="IPR012312">
    <property type="entry name" value="Hemerythrin-like"/>
</dbReference>
<evidence type="ECO:0000313" key="3">
    <source>
        <dbReference type="Proteomes" id="UP000235616"/>
    </source>
</evidence>
<protein>
    <recommendedName>
        <fullName evidence="1">Hemerythrin-like domain-containing protein</fullName>
    </recommendedName>
</protein>
<dbReference type="EMBL" id="PNYA01000038">
    <property type="protein sequence ID" value="PMS14895.1"/>
    <property type="molecule type" value="Genomic_DNA"/>
</dbReference>
<keyword evidence="3" id="KW-1185">Reference proteome</keyword>
<name>A0A2N7VCM9_9BURK</name>
<evidence type="ECO:0000313" key="2">
    <source>
        <dbReference type="EMBL" id="PMS14895.1"/>
    </source>
</evidence>
<proteinExistence type="predicted"/>
<sequence>MIYISGKRPRDCQNAGAFLLRVPRMQLPSLSDHPGLAEAMQRLLGCHADIRRLSERMLRLDIHLIHYGLDESARTTAHGILDYFEHEVPLHHADERGDLFPALRRLRDPQITRSLDALDAEHDALTRMWRTVRPWLESIQARRAPKRPNTLGAFAVRYPAYADWEEREVYCSILRLPATRIISLAEGMRGRRAIQAAG</sequence>
<feature type="domain" description="Hemerythrin-like" evidence="1">
    <location>
        <begin position="42"/>
        <end position="165"/>
    </location>
</feature>
<reference evidence="2 3" key="1">
    <citation type="submission" date="2018-01" db="EMBL/GenBank/DDBJ databases">
        <title>Whole genome analyses suggest that Burkholderia sensu lato contains two further novel genera in the rhizoxinica-symbiotica group Mycetohabitans gen. nov., and Trinickia gen. nov.: implications for the evolution of diazotrophy and nodulation in the Burkholderiaceae.</title>
        <authorList>
            <person name="Estrada-de los Santos P."/>
            <person name="Palmer M."/>
            <person name="Chavez-Ramirez B."/>
            <person name="Beukes C."/>
            <person name="Steenkamp E.T."/>
            <person name="Hirsch A.M."/>
            <person name="Manyaka P."/>
            <person name="Maluk M."/>
            <person name="Lafos M."/>
            <person name="Crook M."/>
            <person name="Gross E."/>
            <person name="Simon M.F."/>
            <person name="Bueno dos Reis Junior F."/>
            <person name="Poole P.S."/>
            <person name="Venter S.N."/>
            <person name="James E.K."/>
        </authorList>
    </citation>
    <scope>NUCLEOTIDE SEQUENCE [LARGE SCALE GENOMIC DNA]</scope>
    <source>
        <strain evidence="2 3">GIMN1.004</strain>
    </source>
</reference>
<accession>A0A2N7VCM9</accession>
<evidence type="ECO:0000259" key="1">
    <source>
        <dbReference type="Pfam" id="PF01814"/>
    </source>
</evidence>
<dbReference type="Pfam" id="PF01814">
    <property type="entry name" value="Hemerythrin"/>
    <property type="match status" value="1"/>
</dbReference>
<gene>
    <name evidence="2" type="ORF">C0Z18_29510</name>
</gene>
<comment type="caution">
    <text evidence="2">The sequence shown here is derived from an EMBL/GenBank/DDBJ whole genome shotgun (WGS) entry which is preliminary data.</text>
</comment>
<organism evidence="2 3">
    <name type="scientific">Trinickia dabaoshanensis</name>
    <dbReference type="NCBI Taxonomy" id="564714"/>
    <lineage>
        <taxon>Bacteria</taxon>
        <taxon>Pseudomonadati</taxon>
        <taxon>Pseudomonadota</taxon>
        <taxon>Betaproteobacteria</taxon>
        <taxon>Burkholderiales</taxon>
        <taxon>Burkholderiaceae</taxon>
        <taxon>Trinickia</taxon>
    </lineage>
</organism>
<dbReference type="AlphaFoldDB" id="A0A2N7VCM9"/>
<dbReference type="Gene3D" id="1.20.120.520">
    <property type="entry name" value="nmb1532 protein domain like"/>
    <property type="match status" value="1"/>
</dbReference>
<dbReference type="Proteomes" id="UP000235616">
    <property type="component" value="Unassembled WGS sequence"/>
</dbReference>